<dbReference type="PROSITE" id="PS50943">
    <property type="entry name" value="HTH_CROC1"/>
    <property type="match status" value="1"/>
</dbReference>
<dbReference type="OrthoDB" id="528805at2"/>
<dbReference type="SMART" id="SM00530">
    <property type="entry name" value="HTH_XRE"/>
    <property type="match status" value="1"/>
</dbReference>
<evidence type="ECO:0000259" key="6">
    <source>
        <dbReference type="PROSITE" id="PS50943"/>
    </source>
</evidence>
<dbReference type="InterPro" id="IPR015927">
    <property type="entry name" value="Peptidase_S24_S26A/B/C"/>
</dbReference>
<feature type="domain" description="HTH cro/C1-type" evidence="6">
    <location>
        <begin position="11"/>
        <end position="66"/>
    </location>
</feature>
<evidence type="ECO:0000313" key="7">
    <source>
        <dbReference type="EMBL" id="KGJ07139.1"/>
    </source>
</evidence>
<dbReference type="Gene3D" id="1.10.260.40">
    <property type="entry name" value="lambda repressor-like DNA-binding domains"/>
    <property type="match status" value="1"/>
</dbReference>
<dbReference type="AlphaFoldDB" id="A0A099F9E2"/>
<dbReference type="EMBL" id="JRKS01000025">
    <property type="protein sequence ID" value="KGJ07139.1"/>
    <property type="molecule type" value="Genomic_DNA"/>
</dbReference>
<evidence type="ECO:0000256" key="1">
    <source>
        <dbReference type="ARBA" id="ARBA00022670"/>
    </source>
</evidence>
<accession>A0A099F9E2</accession>
<name>A0A099F9E2_9RHOB</name>
<keyword evidence="1" id="KW-0645">Protease</keyword>
<dbReference type="Gene3D" id="2.10.109.10">
    <property type="entry name" value="Umud Fragment, subunit A"/>
    <property type="match status" value="1"/>
</dbReference>
<evidence type="ECO:0000313" key="8">
    <source>
        <dbReference type="Proteomes" id="UP000029917"/>
    </source>
</evidence>
<gene>
    <name evidence="7" type="ORF">IC63_09310</name>
</gene>
<dbReference type="STRING" id="690417.IC63_09310"/>
<dbReference type="Pfam" id="PF01381">
    <property type="entry name" value="HTH_3"/>
    <property type="match status" value="1"/>
</dbReference>
<keyword evidence="2" id="KW-0378">Hydrolase</keyword>
<reference evidence="7 8" key="1">
    <citation type="submission" date="2014-09" db="EMBL/GenBank/DDBJ databases">
        <authorList>
            <person name="McGinnis J.M."/>
            <person name="Wolfgang W.J."/>
        </authorList>
    </citation>
    <scope>NUCLEOTIDE SEQUENCE [LARGE SCALE GENOMIC DNA]</scope>
    <source>
        <strain evidence="7 8">HAMBI 3106</strain>
    </source>
</reference>
<dbReference type="InterPro" id="IPR039418">
    <property type="entry name" value="LexA-like"/>
</dbReference>
<organism evidence="7 8">
    <name type="scientific">Paracoccus sphaerophysae</name>
    <dbReference type="NCBI Taxonomy" id="690417"/>
    <lineage>
        <taxon>Bacteria</taxon>
        <taxon>Pseudomonadati</taxon>
        <taxon>Pseudomonadota</taxon>
        <taxon>Alphaproteobacteria</taxon>
        <taxon>Rhodobacterales</taxon>
        <taxon>Paracoccaceae</taxon>
        <taxon>Paracoccus</taxon>
    </lineage>
</organism>
<dbReference type="Pfam" id="PF00717">
    <property type="entry name" value="Peptidase_S24"/>
    <property type="match status" value="1"/>
</dbReference>
<evidence type="ECO:0000256" key="2">
    <source>
        <dbReference type="ARBA" id="ARBA00022801"/>
    </source>
</evidence>
<dbReference type="GO" id="GO:0016020">
    <property type="term" value="C:membrane"/>
    <property type="evidence" value="ECO:0007669"/>
    <property type="project" value="InterPro"/>
</dbReference>
<dbReference type="PANTHER" id="PTHR40661">
    <property type="match status" value="1"/>
</dbReference>
<reference evidence="7 8" key="2">
    <citation type="submission" date="2014-10" db="EMBL/GenBank/DDBJ databases">
        <title>Paracoccus sanguinis sp. nov., isolated from clinical specimens of New York State patients.</title>
        <authorList>
            <person name="Mingle L.A."/>
            <person name="Cole J.A."/>
            <person name="Lapierre P."/>
            <person name="Musser K.A."/>
        </authorList>
    </citation>
    <scope>NUCLEOTIDE SEQUENCE [LARGE SCALE GENOMIC DNA]</scope>
    <source>
        <strain evidence="7 8">HAMBI 3106</strain>
    </source>
</reference>
<proteinExistence type="predicted"/>
<dbReference type="SUPFAM" id="SSF47413">
    <property type="entry name" value="lambda repressor-like DNA-binding domains"/>
    <property type="match status" value="1"/>
</dbReference>
<dbReference type="GO" id="GO:0003677">
    <property type="term" value="F:DNA binding"/>
    <property type="evidence" value="ECO:0007669"/>
    <property type="project" value="UniProtKB-KW"/>
</dbReference>
<dbReference type="Proteomes" id="UP000029917">
    <property type="component" value="Unassembled WGS sequence"/>
</dbReference>
<dbReference type="InterPro" id="IPR036286">
    <property type="entry name" value="LexA/Signal_pep-like_sf"/>
</dbReference>
<dbReference type="InterPro" id="IPR019756">
    <property type="entry name" value="Pept_S26A_signal_pept_1_Ser-AS"/>
</dbReference>
<protein>
    <submittedName>
        <fullName evidence="7">Transcriptional regulator</fullName>
    </submittedName>
</protein>
<dbReference type="CDD" id="cd06529">
    <property type="entry name" value="S24_LexA-like"/>
    <property type="match status" value="1"/>
</dbReference>
<dbReference type="PROSITE" id="PS00501">
    <property type="entry name" value="SPASE_I_1"/>
    <property type="match status" value="1"/>
</dbReference>
<dbReference type="InterPro" id="IPR001387">
    <property type="entry name" value="Cro/C1-type_HTH"/>
</dbReference>
<keyword evidence="8" id="KW-1185">Reference proteome</keyword>
<dbReference type="RefSeq" id="WP_036719375.1">
    <property type="nucleotide sequence ID" value="NZ_JRKS01000025.1"/>
</dbReference>
<comment type="caution">
    <text evidence="7">The sequence shown here is derived from an EMBL/GenBank/DDBJ whole genome shotgun (WGS) entry which is preliminary data.</text>
</comment>
<dbReference type="GO" id="GO:0006508">
    <property type="term" value="P:proteolysis"/>
    <property type="evidence" value="ECO:0007669"/>
    <property type="project" value="UniProtKB-KW"/>
</dbReference>
<keyword evidence="3" id="KW-0805">Transcription regulation</keyword>
<dbReference type="InterPro" id="IPR010982">
    <property type="entry name" value="Lambda_DNA-bd_dom_sf"/>
</dbReference>
<evidence type="ECO:0000256" key="4">
    <source>
        <dbReference type="ARBA" id="ARBA00023125"/>
    </source>
</evidence>
<sequence length="225" mass="24937">MTEQHTLADRLRARALQLGLTPAHVAEMAGVNRSFVYDILRGRSARPGIDRLAEVARVLKVDRDWLIHGIGEVEGTPPFVDNPDDAFVAIAHATPRPAMGGGAVVTEDGDTPGRVYHFRQSWIRHKLKASPSQLRIMHVEGDSMAPTLLSGDAVLVDMTRRAPNPPGIFVLDDGMGLVAKRLEHIPNSDPPAVRVISDNKHYPEYERTADEIHIVGRIRWFAREI</sequence>
<evidence type="ECO:0000256" key="5">
    <source>
        <dbReference type="ARBA" id="ARBA00023163"/>
    </source>
</evidence>
<dbReference type="PANTHER" id="PTHR40661:SF3">
    <property type="entry name" value="FELS-1 PROPHAGE TRANSCRIPTIONAL REGULATOR"/>
    <property type="match status" value="1"/>
</dbReference>
<evidence type="ECO:0000256" key="3">
    <source>
        <dbReference type="ARBA" id="ARBA00023015"/>
    </source>
</evidence>
<dbReference type="GO" id="GO:0004252">
    <property type="term" value="F:serine-type endopeptidase activity"/>
    <property type="evidence" value="ECO:0007669"/>
    <property type="project" value="InterPro"/>
</dbReference>
<dbReference type="CDD" id="cd00093">
    <property type="entry name" value="HTH_XRE"/>
    <property type="match status" value="1"/>
</dbReference>
<keyword evidence="5" id="KW-0804">Transcription</keyword>
<dbReference type="SUPFAM" id="SSF51306">
    <property type="entry name" value="LexA/Signal peptidase"/>
    <property type="match status" value="1"/>
</dbReference>
<keyword evidence="4" id="KW-0238">DNA-binding</keyword>